<evidence type="ECO:0000256" key="1">
    <source>
        <dbReference type="SAM" id="MobiDB-lite"/>
    </source>
</evidence>
<dbReference type="AlphaFoldDB" id="A0AA35LVE1"/>
<dbReference type="EMBL" id="CABFNP030000705">
    <property type="protein sequence ID" value="CAI6081352.1"/>
    <property type="molecule type" value="Genomic_DNA"/>
</dbReference>
<keyword evidence="3" id="KW-1185">Reference proteome</keyword>
<comment type="caution">
    <text evidence="2">The sequence shown here is derived from an EMBL/GenBank/DDBJ whole genome shotgun (WGS) entry which is preliminary data.</text>
</comment>
<feature type="region of interest" description="Disordered" evidence="1">
    <location>
        <begin position="81"/>
        <end position="112"/>
    </location>
</feature>
<protein>
    <submittedName>
        <fullName evidence="2">Uncharacterized protein</fullName>
    </submittedName>
</protein>
<proteinExistence type="predicted"/>
<sequence>MPSQVIKQHVGDDVMPDANWTETKYDTLSGAEWDDLAVPQSPISNEPRNLADSTLWHLVERTFLGRYEPLRMQAPCPDKVLTSLPIGEDERAEHAQGRTHTRRHSVRTRPSD</sequence>
<dbReference type="Proteomes" id="UP001160390">
    <property type="component" value="Unassembled WGS sequence"/>
</dbReference>
<evidence type="ECO:0000313" key="3">
    <source>
        <dbReference type="Proteomes" id="UP001160390"/>
    </source>
</evidence>
<accession>A0AA35LVE1</accession>
<feature type="compositionally biased region" description="Basic residues" evidence="1">
    <location>
        <begin position="97"/>
        <end position="112"/>
    </location>
</feature>
<name>A0AA35LVE1_9HYPO</name>
<gene>
    <name evidence="2" type="ORF">CCHLO57077_00004022</name>
</gene>
<organism evidence="2 3">
    <name type="scientific">Clonostachys chloroleuca</name>
    <dbReference type="NCBI Taxonomy" id="1926264"/>
    <lineage>
        <taxon>Eukaryota</taxon>
        <taxon>Fungi</taxon>
        <taxon>Dikarya</taxon>
        <taxon>Ascomycota</taxon>
        <taxon>Pezizomycotina</taxon>
        <taxon>Sordariomycetes</taxon>
        <taxon>Hypocreomycetidae</taxon>
        <taxon>Hypocreales</taxon>
        <taxon>Bionectriaceae</taxon>
        <taxon>Clonostachys</taxon>
    </lineage>
</organism>
<reference evidence="2" key="1">
    <citation type="submission" date="2023-01" db="EMBL/GenBank/DDBJ databases">
        <authorList>
            <person name="Piombo E."/>
        </authorList>
    </citation>
    <scope>NUCLEOTIDE SEQUENCE</scope>
</reference>
<evidence type="ECO:0000313" key="2">
    <source>
        <dbReference type="EMBL" id="CAI6081352.1"/>
    </source>
</evidence>